<reference evidence="17" key="1">
    <citation type="submission" date="2021-10" db="EMBL/GenBank/DDBJ databases">
        <title>Tropical sea cucumber genome reveals ecological adaptation and Cuvierian tubules defense mechanism.</title>
        <authorList>
            <person name="Chen T."/>
        </authorList>
    </citation>
    <scope>NUCLEOTIDE SEQUENCE</scope>
    <source>
        <strain evidence="17">Nanhai2018</strain>
        <tissue evidence="17">Muscle</tissue>
    </source>
</reference>
<evidence type="ECO:0000256" key="10">
    <source>
        <dbReference type="ARBA" id="ARBA00023136"/>
    </source>
</evidence>
<evidence type="ECO:0000256" key="8">
    <source>
        <dbReference type="ARBA" id="ARBA00022889"/>
    </source>
</evidence>
<dbReference type="InterPro" id="IPR020894">
    <property type="entry name" value="Cadherin_CS"/>
</dbReference>
<feature type="compositionally biased region" description="Polar residues" evidence="13">
    <location>
        <begin position="1129"/>
        <end position="1142"/>
    </location>
</feature>
<evidence type="ECO:0000256" key="6">
    <source>
        <dbReference type="ARBA" id="ARBA00022737"/>
    </source>
</evidence>
<feature type="domain" description="Cadherin" evidence="16">
    <location>
        <begin position="249"/>
        <end position="356"/>
    </location>
</feature>
<feature type="compositionally biased region" description="Low complexity" evidence="13">
    <location>
        <begin position="1076"/>
        <end position="1090"/>
    </location>
</feature>
<dbReference type="PRINTS" id="PR00205">
    <property type="entry name" value="CADHERIN"/>
</dbReference>
<evidence type="ECO:0000256" key="5">
    <source>
        <dbReference type="ARBA" id="ARBA00022729"/>
    </source>
</evidence>
<feature type="compositionally biased region" description="Basic and acidic residues" evidence="13">
    <location>
        <begin position="1091"/>
        <end position="1102"/>
    </location>
</feature>
<keyword evidence="11" id="KW-0325">Glycoprotein</keyword>
<evidence type="ECO:0000313" key="18">
    <source>
        <dbReference type="Proteomes" id="UP001152320"/>
    </source>
</evidence>
<evidence type="ECO:0000313" key="17">
    <source>
        <dbReference type="EMBL" id="KAJ8028782.1"/>
    </source>
</evidence>
<evidence type="ECO:0000256" key="15">
    <source>
        <dbReference type="SAM" id="SignalP"/>
    </source>
</evidence>
<evidence type="ECO:0000256" key="11">
    <source>
        <dbReference type="ARBA" id="ARBA00023180"/>
    </source>
</evidence>
<feature type="compositionally biased region" description="Polar residues" evidence="13">
    <location>
        <begin position="1027"/>
        <end position="1038"/>
    </location>
</feature>
<keyword evidence="6" id="KW-0677">Repeat</keyword>
<dbReference type="FunFam" id="2.60.40.60:FF:000020">
    <property type="entry name" value="Dachsous cadherin-related 1b"/>
    <property type="match status" value="1"/>
</dbReference>
<dbReference type="FunFam" id="2.60.40.60:FF:000092">
    <property type="entry name" value="Protocadherin 8"/>
    <property type="match status" value="1"/>
</dbReference>
<dbReference type="EMBL" id="JAIZAY010000015">
    <property type="protein sequence ID" value="KAJ8028782.1"/>
    <property type="molecule type" value="Genomic_DNA"/>
</dbReference>
<dbReference type="GO" id="GO:0005886">
    <property type="term" value="C:plasma membrane"/>
    <property type="evidence" value="ECO:0007669"/>
    <property type="project" value="UniProtKB-SubCell"/>
</dbReference>
<evidence type="ECO:0000256" key="12">
    <source>
        <dbReference type="PROSITE-ProRule" id="PRU00043"/>
    </source>
</evidence>
<sequence length="1282" mass="142035">MDKSNVFPVSFLHFLVSAIFLFVLATGDLTFEIPEESSVDYLVGNIAAGLELTGQSDVRFQIASVLRPNETFFSLDPESGELRTVKIIDREIQCPDQRPNEFCQKTVQVIVREGSSISVINVFVNILDINDHTPSFSDNVINLAISESVNPGTQFPMELATDPDVGNNTIKSYRLSDDFDGLFELVVVQFPDGSIFNVQLKLTGGLDRETRQSYAFYLEASDNGSPRKIGSALLNVTVLDSNDHSPKFEQSQYSVDIPEDWGVGNSIIAVRATDDDTGNNGRVVYSFAPSVPSSTRALFDIDSNSGIIRTTGKLDYETKPVFQLSIQASNDVANPIPDFAFVTVNIYDVNDNKPILTVTPIDGEGRQANLTELSPPGTHVAFVTVSDVDTGVNGEVSVSLMFHYDNFSLVEERPGQYFIKTVTLLDREDIAIYNITVMAQDHGNPARFTRRKLVVFVEDVNDNYPYFLPSPVYATVLENNEVEDTITTIVAMDDDDGLNSNLLFTLLGGDDLFFINPITGVLRANVILDRENISTTTFPVEVCDQGTPALCSNTSVTIDILDVNDNPPVFDQDLYEFQLNENNKVSDLIGTVHALDLDSGSNAEVSYTLSHSKFRVVRGSGKIYSKEMLDFEEQRTHSFTITATDSGNPAKSSTTQIVITLFDENDNAPRIVFPRAGDNVRFIPISAEPGFLVAQIECYDPDDGRNAMLSYEIEEGNIFGSFGIQSNGKLVTARKLKDFEEQVFNITIRVTDGGRQPLSKSAVLHVAIADRPFNVSLPPANFTERFNRTILNFHLSSLSSQDNYVVSDWLMLIVISLAGLAVFLLIVFLILASSKCRRSEKPKRQYSVPNSSDKLYVASPARSAASDAQSKCSDIDSIHASINTSHSSIPSKNIMKWRQQAQAQQSLPQRNPEGEDRNDDRLGNQKMSTFGSNSDIHMGSTNSINSRRTPDPDNEVQRLLDKLRNTTSEITSDHSSEGDGRSSSRDSGNGGDSDRDTKDVSTSTINASTTVPRRFMPHHHNAPLSPQDMNQRSSSMPMISSIGAGRNPSRNSRVGPRCGPECRTRGHRDSCLLPTKPVRVPKSKSVSFSPKPEEYEMTDRNDNRLLDEIESLDYHERSQAAALLDRIRQSPTPSYAGSTNSDPGRYHTERNYDDPRKPANTANLSPIREHPHERQSRQKRHSHKRRSSHDRNSNSRGSRLNSSLSNRPHDRLSYPMHSRTPSNGSYEGGADSISHSSVDSIKVLPPAPYLDDDSEDEYRDVPYPGDHLGVADGEDGTYRDWV</sequence>
<keyword evidence="3 14" id="KW-0812">Transmembrane</keyword>
<proteinExistence type="predicted"/>
<evidence type="ECO:0000256" key="9">
    <source>
        <dbReference type="ARBA" id="ARBA00022989"/>
    </source>
</evidence>
<evidence type="ECO:0000256" key="13">
    <source>
        <dbReference type="SAM" id="MobiDB-lite"/>
    </source>
</evidence>
<keyword evidence="2" id="KW-1003">Cell membrane</keyword>
<dbReference type="SUPFAM" id="SSF49313">
    <property type="entry name" value="Cadherin-like"/>
    <property type="match status" value="7"/>
</dbReference>
<dbReference type="SMART" id="SM00112">
    <property type="entry name" value="CA"/>
    <property type="match status" value="7"/>
</dbReference>
<dbReference type="GO" id="GO:0005509">
    <property type="term" value="F:calcium ion binding"/>
    <property type="evidence" value="ECO:0007669"/>
    <property type="project" value="UniProtKB-UniRule"/>
</dbReference>
<feature type="signal peptide" evidence="15">
    <location>
        <begin position="1"/>
        <end position="27"/>
    </location>
</feature>
<evidence type="ECO:0000256" key="14">
    <source>
        <dbReference type="SAM" id="Phobius"/>
    </source>
</evidence>
<dbReference type="Proteomes" id="UP001152320">
    <property type="component" value="Chromosome 15"/>
</dbReference>
<evidence type="ECO:0000256" key="4">
    <source>
        <dbReference type="ARBA" id="ARBA00022723"/>
    </source>
</evidence>
<feature type="compositionally biased region" description="Low complexity" evidence="13">
    <location>
        <begin position="1194"/>
        <end position="1206"/>
    </location>
</feature>
<comment type="subcellular location">
    <subcellularLocation>
        <location evidence="1">Cell membrane</location>
        <topology evidence="1">Single-pass type I membrane protein</topology>
    </subcellularLocation>
</comment>
<keyword evidence="5 15" id="KW-0732">Signal</keyword>
<dbReference type="FunFam" id="2.60.40.60:FF:000007">
    <property type="entry name" value="Protocadherin alpha 2"/>
    <property type="match status" value="1"/>
</dbReference>
<feature type="domain" description="Cadherin" evidence="16">
    <location>
        <begin position="25"/>
        <end position="136"/>
    </location>
</feature>
<organism evidence="17 18">
    <name type="scientific">Holothuria leucospilota</name>
    <name type="common">Black long sea cucumber</name>
    <name type="synonym">Mertensiothuria leucospilota</name>
    <dbReference type="NCBI Taxonomy" id="206669"/>
    <lineage>
        <taxon>Eukaryota</taxon>
        <taxon>Metazoa</taxon>
        <taxon>Echinodermata</taxon>
        <taxon>Eleutherozoa</taxon>
        <taxon>Echinozoa</taxon>
        <taxon>Holothuroidea</taxon>
        <taxon>Aspidochirotacea</taxon>
        <taxon>Aspidochirotida</taxon>
        <taxon>Holothuriidae</taxon>
        <taxon>Holothuria</taxon>
    </lineage>
</organism>
<dbReference type="FunFam" id="2.60.40.60:FF:000123">
    <property type="entry name" value="Protocadherin beta 4"/>
    <property type="match status" value="1"/>
</dbReference>
<dbReference type="PANTHER" id="PTHR24028">
    <property type="entry name" value="CADHERIN-87A"/>
    <property type="match status" value="1"/>
</dbReference>
<feature type="domain" description="Cadherin" evidence="16">
    <location>
        <begin position="468"/>
        <end position="570"/>
    </location>
</feature>
<dbReference type="PROSITE" id="PS50268">
    <property type="entry name" value="CADHERIN_2"/>
    <property type="match status" value="7"/>
</dbReference>
<feature type="transmembrane region" description="Helical" evidence="14">
    <location>
        <begin position="809"/>
        <end position="832"/>
    </location>
</feature>
<dbReference type="FunFam" id="2.60.40.60:FF:000002">
    <property type="entry name" value="Protocadherin alpha 2"/>
    <property type="match status" value="1"/>
</dbReference>
<dbReference type="InterPro" id="IPR002126">
    <property type="entry name" value="Cadherin-like_dom"/>
</dbReference>
<evidence type="ECO:0000259" key="16">
    <source>
        <dbReference type="PROSITE" id="PS50268"/>
    </source>
</evidence>
<keyword evidence="18" id="KW-1185">Reference proteome</keyword>
<keyword evidence="7 12" id="KW-0106">Calcium</keyword>
<feature type="chain" id="PRO_5040247841" evidence="15">
    <location>
        <begin position="28"/>
        <end position="1282"/>
    </location>
</feature>
<name>A0A9Q1GXS3_HOLLE</name>
<dbReference type="Pfam" id="PF00028">
    <property type="entry name" value="Cadherin"/>
    <property type="match status" value="6"/>
</dbReference>
<keyword evidence="9 14" id="KW-1133">Transmembrane helix</keyword>
<feature type="domain" description="Cadherin" evidence="16">
    <location>
        <begin position="362"/>
        <end position="467"/>
    </location>
</feature>
<feature type="region of interest" description="Disordered" evidence="13">
    <location>
        <begin position="1125"/>
        <end position="1282"/>
    </location>
</feature>
<feature type="compositionally biased region" description="Basic and acidic residues" evidence="13">
    <location>
        <begin position="1167"/>
        <end position="1176"/>
    </location>
</feature>
<feature type="compositionally biased region" description="Basic and acidic residues" evidence="13">
    <location>
        <begin position="971"/>
        <end position="984"/>
    </location>
</feature>
<dbReference type="InterPro" id="IPR015919">
    <property type="entry name" value="Cadherin-like_sf"/>
</dbReference>
<feature type="compositionally biased region" description="Basic and acidic residues" evidence="13">
    <location>
        <begin position="1144"/>
        <end position="1157"/>
    </location>
</feature>
<feature type="domain" description="Cadherin" evidence="16">
    <location>
        <begin position="683"/>
        <end position="781"/>
    </location>
</feature>
<evidence type="ECO:0000256" key="7">
    <source>
        <dbReference type="ARBA" id="ARBA00022837"/>
    </source>
</evidence>
<dbReference type="CDD" id="cd11304">
    <property type="entry name" value="Cadherin_repeat"/>
    <property type="match status" value="7"/>
</dbReference>
<feature type="compositionally biased region" description="Basic and acidic residues" evidence="13">
    <location>
        <begin position="948"/>
        <end position="964"/>
    </location>
</feature>
<dbReference type="Gene3D" id="2.60.40.60">
    <property type="entry name" value="Cadherins"/>
    <property type="match status" value="7"/>
</dbReference>
<keyword evidence="4" id="KW-0479">Metal-binding</keyword>
<dbReference type="PANTHER" id="PTHR24028:SF146">
    <property type="entry name" value="CADHERIN 96CB, ISOFORM D-RELATED"/>
    <property type="match status" value="1"/>
</dbReference>
<dbReference type="GO" id="GO:0007156">
    <property type="term" value="P:homophilic cell adhesion via plasma membrane adhesion molecules"/>
    <property type="evidence" value="ECO:0007669"/>
    <property type="project" value="InterPro"/>
</dbReference>
<feature type="compositionally biased region" description="Basic and acidic residues" evidence="13">
    <location>
        <begin position="912"/>
        <end position="923"/>
    </location>
</feature>
<feature type="compositionally biased region" description="Polar residues" evidence="13">
    <location>
        <begin position="925"/>
        <end position="947"/>
    </location>
</feature>
<feature type="domain" description="Cadherin" evidence="16">
    <location>
        <begin position="571"/>
        <end position="671"/>
    </location>
</feature>
<comment type="caution">
    <text evidence="17">The sequence shown here is derived from an EMBL/GenBank/DDBJ whole genome shotgun (WGS) entry which is preliminary data.</text>
</comment>
<feature type="compositionally biased region" description="Basic and acidic residues" evidence="13">
    <location>
        <begin position="1060"/>
        <end position="1070"/>
    </location>
</feature>
<evidence type="ECO:0000256" key="3">
    <source>
        <dbReference type="ARBA" id="ARBA00022692"/>
    </source>
</evidence>
<protein>
    <submittedName>
        <fullName evidence="17">Protocadherin-1</fullName>
    </submittedName>
</protein>
<dbReference type="InterPro" id="IPR013164">
    <property type="entry name" value="Cadherin_N"/>
</dbReference>
<feature type="domain" description="Cadherin" evidence="16">
    <location>
        <begin position="137"/>
        <end position="248"/>
    </location>
</feature>
<gene>
    <name evidence="17" type="ORF">HOLleu_31117</name>
</gene>
<dbReference type="Pfam" id="PF08266">
    <property type="entry name" value="Cadherin_2"/>
    <property type="match status" value="1"/>
</dbReference>
<feature type="region of interest" description="Disordered" evidence="13">
    <location>
        <begin position="896"/>
        <end position="1102"/>
    </location>
</feature>
<feature type="compositionally biased region" description="Basic residues" evidence="13">
    <location>
        <begin position="1177"/>
        <end position="1188"/>
    </location>
</feature>
<evidence type="ECO:0000256" key="2">
    <source>
        <dbReference type="ARBA" id="ARBA00022475"/>
    </source>
</evidence>
<dbReference type="PROSITE" id="PS00232">
    <property type="entry name" value="CADHERIN_1"/>
    <property type="match status" value="3"/>
</dbReference>
<keyword evidence="10 14" id="KW-0472">Membrane</keyword>
<dbReference type="OrthoDB" id="6252479at2759"/>
<feature type="compositionally biased region" description="Polar residues" evidence="13">
    <location>
        <begin position="1000"/>
        <end position="1011"/>
    </location>
</feature>
<keyword evidence="8" id="KW-0130">Cell adhesion</keyword>
<dbReference type="FunFam" id="2.60.40.60:FF:000004">
    <property type="entry name" value="Protocadherin 1 gamma 2"/>
    <property type="match status" value="1"/>
</dbReference>
<dbReference type="InterPro" id="IPR050174">
    <property type="entry name" value="Protocadherin/Cadherin-CA"/>
</dbReference>
<accession>A0A9Q1GXS3</accession>
<evidence type="ECO:0000256" key="1">
    <source>
        <dbReference type="ARBA" id="ARBA00004251"/>
    </source>
</evidence>